<dbReference type="InterPro" id="IPR011009">
    <property type="entry name" value="Kinase-like_dom_sf"/>
</dbReference>
<evidence type="ECO:0000256" key="2">
    <source>
        <dbReference type="SAM" id="MobiDB-lite"/>
    </source>
</evidence>
<dbReference type="EMBL" id="JALJOU010000111">
    <property type="protein sequence ID" value="KAK9820950.1"/>
    <property type="molecule type" value="Genomic_DNA"/>
</dbReference>
<evidence type="ECO:0000313" key="4">
    <source>
        <dbReference type="Proteomes" id="UP001445335"/>
    </source>
</evidence>
<keyword evidence="4" id="KW-1185">Reference proteome</keyword>
<dbReference type="Gene3D" id="3.30.200.20">
    <property type="entry name" value="Phosphorylase Kinase, domain 1"/>
    <property type="match status" value="1"/>
</dbReference>
<dbReference type="GO" id="GO:0005737">
    <property type="term" value="C:cytoplasm"/>
    <property type="evidence" value="ECO:0007669"/>
    <property type="project" value="TreeGrafter"/>
</dbReference>
<dbReference type="Proteomes" id="UP001445335">
    <property type="component" value="Unassembled WGS sequence"/>
</dbReference>
<accession>A0AAW1QHK8</accession>
<dbReference type="GO" id="GO:0004103">
    <property type="term" value="F:choline kinase activity"/>
    <property type="evidence" value="ECO:0007669"/>
    <property type="project" value="TreeGrafter"/>
</dbReference>
<dbReference type="SUPFAM" id="SSF56112">
    <property type="entry name" value="Protein kinase-like (PK-like)"/>
    <property type="match status" value="2"/>
</dbReference>
<dbReference type="Gene3D" id="3.90.1200.10">
    <property type="match status" value="1"/>
</dbReference>
<comment type="caution">
    <text evidence="3">The sequence shown here is derived from an EMBL/GenBank/DDBJ whole genome shotgun (WGS) entry which is preliminary data.</text>
</comment>
<name>A0AAW1QHK8_9CHLO</name>
<dbReference type="GO" id="GO:0004305">
    <property type="term" value="F:ethanolamine kinase activity"/>
    <property type="evidence" value="ECO:0007669"/>
    <property type="project" value="TreeGrafter"/>
</dbReference>
<dbReference type="GO" id="GO:0006646">
    <property type="term" value="P:phosphatidylethanolamine biosynthetic process"/>
    <property type="evidence" value="ECO:0007669"/>
    <property type="project" value="TreeGrafter"/>
</dbReference>
<gene>
    <name evidence="3" type="ORF">WJX81_004275</name>
</gene>
<feature type="region of interest" description="Disordered" evidence="2">
    <location>
        <begin position="249"/>
        <end position="300"/>
    </location>
</feature>
<comment type="similarity">
    <text evidence="1">Belongs to the choline/ethanolamine kinase family.</text>
</comment>
<reference evidence="3 4" key="1">
    <citation type="journal article" date="2024" name="Nat. Commun.">
        <title>Phylogenomics reveals the evolutionary origins of lichenization in chlorophyte algae.</title>
        <authorList>
            <person name="Puginier C."/>
            <person name="Libourel C."/>
            <person name="Otte J."/>
            <person name="Skaloud P."/>
            <person name="Haon M."/>
            <person name="Grisel S."/>
            <person name="Petersen M."/>
            <person name="Berrin J.G."/>
            <person name="Delaux P.M."/>
            <person name="Dal Grande F."/>
            <person name="Keller J."/>
        </authorList>
    </citation>
    <scope>NUCLEOTIDE SEQUENCE [LARGE SCALE GENOMIC DNA]</scope>
    <source>
        <strain evidence="3 4">SAG 245.80</strain>
    </source>
</reference>
<protein>
    <recommendedName>
        <fullName evidence="5">Choline kinase</fullName>
    </recommendedName>
</protein>
<dbReference type="AlphaFoldDB" id="A0AAW1QHK8"/>
<sequence length="489" mass="52080">MASSIFVDFHADVPALTQDDPGVALLPLLKQLKGWEEILDEEDVAIVQINGAMTNLIFRAQNLLTSEFVLVRVFGEVDTLFSREDEQRIFAAVAHAGLGPRLLACFCNGRVEEFLLDQSISAAEMREAPVALCVAAALACFHFSELAIATGSAGAPLRAIVWPRLRTWARAVAGLYSPAELAELRLTSVLPQVDALEAALSSGAAALLGFCHNDLQYGNMLLHTSAARSLSANRLGPATAHAVAMADRAVRGGSPPPRGAGSAWGDSPRGWSPEPAGVLPRRGSTWGGARGFSPDELEPATSDGELVADLLHDAAAELGGPPGSGVSSSDGSGGGGGERRGRNHFRARLSVRLIDYEYAGVNPVAFDIANNWCEYAADYHADPPHQLDYSLLPNKAHQERFVRAYLHAADALREDASCYGVAACVADDALDAGVEALRAAALAFLPVSHLLWGLWGLIQARVSQLPDFDFTAYAQQRLQQFRITSGPLL</sequence>
<proteinExistence type="inferred from homology"/>
<evidence type="ECO:0008006" key="5">
    <source>
        <dbReference type="Google" id="ProtNLM"/>
    </source>
</evidence>
<evidence type="ECO:0000256" key="1">
    <source>
        <dbReference type="ARBA" id="ARBA00038211"/>
    </source>
</evidence>
<evidence type="ECO:0000313" key="3">
    <source>
        <dbReference type="EMBL" id="KAK9820950.1"/>
    </source>
</evidence>
<dbReference type="PANTHER" id="PTHR22603:SF93">
    <property type="entry name" value="RE24176P"/>
    <property type="match status" value="1"/>
</dbReference>
<dbReference type="Pfam" id="PF01633">
    <property type="entry name" value="Choline_kinase"/>
    <property type="match status" value="2"/>
</dbReference>
<dbReference type="PANTHER" id="PTHR22603">
    <property type="entry name" value="CHOLINE/ETHANOALAMINE KINASE"/>
    <property type="match status" value="1"/>
</dbReference>
<organism evidence="3 4">
    <name type="scientific">Elliptochloris bilobata</name>
    <dbReference type="NCBI Taxonomy" id="381761"/>
    <lineage>
        <taxon>Eukaryota</taxon>
        <taxon>Viridiplantae</taxon>
        <taxon>Chlorophyta</taxon>
        <taxon>core chlorophytes</taxon>
        <taxon>Trebouxiophyceae</taxon>
        <taxon>Trebouxiophyceae incertae sedis</taxon>
        <taxon>Elliptochloris clade</taxon>
        <taxon>Elliptochloris</taxon>
    </lineage>
</organism>
<feature type="region of interest" description="Disordered" evidence="2">
    <location>
        <begin position="317"/>
        <end position="341"/>
    </location>
</feature>